<accession>A0A1F7JRD7</accession>
<dbReference type="EMBL" id="MGBB01000024">
    <property type="protein sequence ID" value="OGK58159.1"/>
    <property type="molecule type" value="Genomic_DNA"/>
</dbReference>
<feature type="transmembrane region" description="Helical" evidence="1">
    <location>
        <begin position="7"/>
        <end position="25"/>
    </location>
</feature>
<dbReference type="Proteomes" id="UP000178039">
    <property type="component" value="Unassembled WGS sequence"/>
</dbReference>
<feature type="transmembrane region" description="Helical" evidence="1">
    <location>
        <begin position="231"/>
        <end position="256"/>
    </location>
</feature>
<gene>
    <name evidence="2" type="ORF">A3H86_00530</name>
</gene>
<feature type="transmembrane region" description="Helical" evidence="1">
    <location>
        <begin position="109"/>
        <end position="134"/>
    </location>
</feature>
<evidence type="ECO:0000313" key="2">
    <source>
        <dbReference type="EMBL" id="OGK58159.1"/>
    </source>
</evidence>
<reference evidence="2 3" key="1">
    <citation type="journal article" date="2016" name="Nat. Commun.">
        <title>Thousands of microbial genomes shed light on interconnected biogeochemical processes in an aquifer system.</title>
        <authorList>
            <person name="Anantharaman K."/>
            <person name="Brown C.T."/>
            <person name="Hug L.A."/>
            <person name="Sharon I."/>
            <person name="Castelle C.J."/>
            <person name="Probst A.J."/>
            <person name="Thomas B.C."/>
            <person name="Singh A."/>
            <person name="Wilkins M.J."/>
            <person name="Karaoz U."/>
            <person name="Brodie E.L."/>
            <person name="Williams K.H."/>
            <person name="Hubbard S.S."/>
            <person name="Banfield J.F."/>
        </authorList>
    </citation>
    <scope>NUCLEOTIDE SEQUENCE [LARGE SCALE GENOMIC DNA]</scope>
</reference>
<name>A0A1F7JRD7_9BACT</name>
<feature type="transmembrane region" description="Helical" evidence="1">
    <location>
        <begin position="71"/>
        <end position="97"/>
    </location>
</feature>
<keyword evidence="1" id="KW-0472">Membrane</keyword>
<keyword evidence="1" id="KW-1133">Transmembrane helix</keyword>
<feature type="transmembrane region" description="Helical" evidence="1">
    <location>
        <begin position="268"/>
        <end position="286"/>
    </location>
</feature>
<feature type="transmembrane region" description="Helical" evidence="1">
    <location>
        <begin position="326"/>
        <end position="344"/>
    </location>
</feature>
<protein>
    <recommendedName>
        <fullName evidence="4">Glycosyltransferase RgtA/B/C/D-like domain-containing protein</fullName>
    </recommendedName>
</protein>
<sequence length="440" mass="51535">MRLLKNRLFIFIFLGLILRLSLIFLDFSFDVNNHMAWGKDMWLRGLSNFYDLRSSEVYASAYPNYPPLANYLFFACYLLRLVIFKLAWWLNIAFPIFPSKLILFIDSRVFEAACFKLPAILADLGIAGVVYLFAKKLAPKNNWAKKLAVLSVLFHPTFFYNSAYWGQIDAIPLFFVLVASYLLLFSSRYFTSAMFFIAAILVKPTALVFVLPYSVYFLWKFGWIKSVRAFLLAQAVFILSFLPYISNQNVIFYPYIAYLKKIMEAQSLAYITNNAFNFWMIVAPPANIKDLVISPLGISYKAIGYILFGIVGALAIHYMLIAKDKITVFIFANFFVAYGAVIFLTRMHERYWLLCLPFLLLFTLQNRHLWKWWIIISFISFLNLYHGWSVPRIEPLVFVLINRYFVLLVSIVNTSIFIYLFVQYLMENWRPKVSDRLFFN</sequence>
<feature type="transmembrane region" description="Helical" evidence="1">
    <location>
        <begin position="372"/>
        <end position="388"/>
    </location>
</feature>
<keyword evidence="1" id="KW-0812">Transmembrane</keyword>
<feature type="transmembrane region" description="Helical" evidence="1">
    <location>
        <begin position="164"/>
        <end position="184"/>
    </location>
</feature>
<comment type="caution">
    <text evidence="2">The sequence shown here is derived from an EMBL/GenBank/DDBJ whole genome shotgun (WGS) entry which is preliminary data.</text>
</comment>
<proteinExistence type="predicted"/>
<evidence type="ECO:0000256" key="1">
    <source>
        <dbReference type="SAM" id="Phobius"/>
    </source>
</evidence>
<evidence type="ECO:0000313" key="3">
    <source>
        <dbReference type="Proteomes" id="UP000178039"/>
    </source>
</evidence>
<feature type="transmembrane region" description="Helical" evidence="1">
    <location>
        <begin position="298"/>
        <end position="319"/>
    </location>
</feature>
<feature type="transmembrane region" description="Helical" evidence="1">
    <location>
        <begin position="400"/>
        <end position="422"/>
    </location>
</feature>
<feature type="transmembrane region" description="Helical" evidence="1">
    <location>
        <begin position="196"/>
        <end position="219"/>
    </location>
</feature>
<dbReference type="AlphaFoldDB" id="A0A1F7JRD7"/>
<evidence type="ECO:0008006" key="4">
    <source>
        <dbReference type="Google" id="ProtNLM"/>
    </source>
</evidence>
<organism evidence="2 3">
    <name type="scientific">Candidatus Roizmanbacteria bacterium RIFCSPLOWO2_02_FULL_41_9</name>
    <dbReference type="NCBI Taxonomy" id="1802077"/>
    <lineage>
        <taxon>Bacteria</taxon>
        <taxon>Candidatus Roizmaniibacteriota</taxon>
    </lineage>
</organism>